<gene>
    <name evidence="1" type="ORF">HETIRDRAFT_312261</name>
</gene>
<sequence length="94" mass="10403">MEGKLFYLSSTTDVRNMDKEAKDTGCETWYLLCALDSTPQEYTKKQNVEPGRINDETGTPRCAIVDASACHPYAPSMISDPHCRADLAILVLCS</sequence>
<name>W4KCH5_HETIT</name>
<protein>
    <submittedName>
        <fullName evidence="1">Uncharacterized protein</fullName>
    </submittedName>
</protein>
<organism evidence="1 2">
    <name type="scientific">Heterobasidion irregulare (strain TC 32-1)</name>
    <dbReference type="NCBI Taxonomy" id="747525"/>
    <lineage>
        <taxon>Eukaryota</taxon>
        <taxon>Fungi</taxon>
        <taxon>Dikarya</taxon>
        <taxon>Basidiomycota</taxon>
        <taxon>Agaricomycotina</taxon>
        <taxon>Agaricomycetes</taxon>
        <taxon>Russulales</taxon>
        <taxon>Bondarzewiaceae</taxon>
        <taxon>Heterobasidion</taxon>
        <taxon>Heterobasidion annosum species complex</taxon>
    </lineage>
</organism>
<evidence type="ECO:0000313" key="1">
    <source>
        <dbReference type="EMBL" id="ETW83567.1"/>
    </source>
</evidence>
<dbReference type="GeneID" id="20669939"/>
<dbReference type="EMBL" id="KI925456">
    <property type="protein sequence ID" value="ETW83567.1"/>
    <property type="molecule type" value="Genomic_DNA"/>
</dbReference>
<dbReference type="Proteomes" id="UP000030671">
    <property type="component" value="Unassembled WGS sequence"/>
</dbReference>
<evidence type="ECO:0000313" key="2">
    <source>
        <dbReference type="Proteomes" id="UP000030671"/>
    </source>
</evidence>
<accession>W4KCH5</accession>
<dbReference type="HOGENOM" id="CLU_2386431_0_0_1"/>
<dbReference type="eggNOG" id="KOG0459">
    <property type="taxonomic scope" value="Eukaryota"/>
</dbReference>
<dbReference type="KEGG" id="hir:HETIRDRAFT_312261"/>
<keyword evidence="2" id="KW-1185">Reference proteome</keyword>
<proteinExistence type="predicted"/>
<dbReference type="RefSeq" id="XP_009543346.1">
    <property type="nucleotide sequence ID" value="XM_009545051.1"/>
</dbReference>
<dbReference type="InParanoid" id="W4KCH5"/>
<dbReference type="STRING" id="747525.W4KCH5"/>
<reference evidence="1 2" key="1">
    <citation type="journal article" date="2012" name="New Phytol.">
        <title>Insight into trade-off between wood decay and parasitism from the genome of a fungal forest pathogen.</title>
        <authorList>
            <person name="Olson A."/>
            <person name="Aerts A."/>
            <person name="Asiegbu F."/>
            <person name="Belbahri L."/>
            <person name="Bouzid O."/>
            <person name="Broberg A."/>
            <person name="Canback B."/>
            <person name="Coutinho P.M."/>
            <person name="Cullen D."/>
            <person name="Dalman K."/>
            <person name="Deflorio G."/>
            <person name="van Diepen L.T."/>
            <person name="Dunand C."/>
            <person name="Duplessis S."/>
            <person name="Durling M."/>
            <person name="Gonthier P."/>
            <person name="Grimwood J."/>
            <person name="Fossdal C.G."/>
            <person name="Hansson D."/>
            <person name="Henrissat B."/>
            <person name="Hietala A."/>
            <person name="Himmelstrand K."/>
            <person name="Hoffmeister D."/>
            <person name="Hogberg N."/>
            <person name="James T.Y."/>
            <person name="Karlsson M."/>
            <person name="Kohler A."/>
            <person name="Kues U."/>
            <person name="Lee Y.H."/>
            <person name="Lin Y.C."/>
            <person name="Lind M."/>
            <person name="Lindquist E."/>
            <person name="Lombard V."/>
            <person name="Lucas S."/>
            <person name="Lunden K."/>
            <person name="Morin E."/>
            <person name="Murat C."/>
            <person name="Park J."/>
            <person name="Raffaello T."/>
            <person name="Rouze P."/>
            <person name="Salamov A."/>
            <person name="Schmutz J."/>
            <person name="Solheim H."/>
            <person name="Stahlberg J."/>
            <person name="Velez H."/>
            <person name="de Vries R.P."/>
            <person name="Wiebenga A."/>
            <person name="Woodward S."/>
            <person name="Yakovlev I."/>
            <person name="Garbelotto M."/>
            <person name="Martin F."/>
            <person name="Grigoriev I.V."/>
            <person name="Stenlid J."/>
        </authorList>
    </citation>
    <scope>NUCLEOTIDE SEQUENCE [LARGE SCALE GENOMIC DNA]</scope>
    <source>
        <strain evidence="1 2">TC 32-1</strain>
    </source>
</reference>
<dbReference type="AlphaFoldDB" id="W4KCH5"/>